<keyword evidence="1" id="KW-0227">DNA damage</keyword>
<dbReference type="GO" id="GO:0016887">
    <property type="term" value="F:ATP hydrolysis activity"/>
    <property type="evidence" value="ECO:0007669"/>
    <property type="project" value="RHEA"/>
</dbReference>
<dbReference type="HOGENOM" id="CLU_084958_0_0_1"/>
<keyword evidence="4" id="KW-1185">Reference proteome</keyword>
<evidence type="ECO:0000256" key="1">
    <source>
        <dbReference type="RuleBase" id="RU363044"/>
    </source>
</evidence>
<keyword evidence="1" id="KW-0347">Helicase</keyword>
<dbReference type="AlphaFoldDB" id="A0A0C3NBG9"/>
<feature type="non-terminal residue" evidence="3">
    <location>
        <position position="254"/>
    </location>
</feature>
<dbReference type="STRING" id="870435.A0A0C3NBG9"/>
<dbReference type="Proteomes" id="UP000054217">
    <property type="component" value="Unassembled WGS sequence"/>
</dbReference>
<organism evidence="3 4">
    <name type="scientific">Pisolithus tinctorius Marx 270</name>
    <dbReference type="NCBI Taxonomy" id="870435"/>
    <lineage>
        <taxon>Eukaryota</taxon>
        <taxon>Fungi</taxon>
        <taxon>Dikarya</taxon>
        <taxon>Basidiomycota</taxon>
        <taxon>Agaricomycotina</taxon>
        <taxon>Agaricomycetes</taxon>
        <taxon>Agaricomycetidae</taxon>
        <taxon>Boletales</taxon>
        <taxon>Sclerodermatineae</taxon>
        <taxon>Pisolithaceae</taxon>
        <taxon>Pisolithus</taxon>
    </lineage>
</organism>
<dbReference type="Pfam" id="PF05970">
    <property type="entry name" value="PIF1"/>
    <property type="match status" value="1"/>
</dbReference>
<sequence>MIPLNGGRQSAQTVKTLEEYWRDKHYLIINEMSMVSRPFLAKLSNIISRARTGANDNSSVLPFGGLNVILVGDFHQFPLVATKASAPLFWPCNVERDTDELLGHRIYEQFDVMVRLKTQVRVTDPGWLDLLQHVWNGSCSEHHINMLRGLVLDNATCPPTDFCSSPWKDAVLVTPHHAVHMQWNSMTAYEQANMENISLISCPAQDSVGGRALTLPEKFAVAANPKSGHGHNRQERGGLSDEVVLAIGMCVMVT</sequence>
<name>A0A0C3NBG9_PISTI</name>
<evidence type="ECO:0000259" key="2">
    <source>
        <dbReference type="Pfam" id="PF05970"/>
    </source>
</evidence>
<keyword evidence="1" id="KW-0067">ATP-binding</keyword>
<feature type="domain" description="DNA helicase Pif1-like DEAD-box helicase" evidence="2">
    <location>
        <begin position="15"/>
        <end position="86"/>
    </location>
</feature>
<comment type="cofactor">
    <cofactor evidence="1">
        <name>Mg(2+)</name>
        <dbReference type="ChEBI" id="CHEBI:18420"/>
    </cofactor>
</comment>
<gene>
    <name evidence="3" type="ORF">M404DRAFT_949288</name>
</gene>
<dbReference type="InterPro" id="IPR027417">
    <property type="entry name" value="P-loop_NTPase"/>
</dbReference>
<evidence type="ECO:0000313" key="3">
    <source>
        <dbReference type="EMBL" id="KIN93240.1"/>
    </source>
</evidence>
<accession>A0A0C3NBG9</accession>
<keyword evidence="1" id="KW-0233">DNA recombination</keyword>
<dbReference type="GO" id="GO:0006281">
    <property type="term" value="P:DNA repair"/>
    <property type="evidence" value="ECO:0007669"/>
    <property type="project" value="UniProtKB-KW"/>
</dbReference>
<dbReference type="SUPFAM" id="SSF52540">
    <property type="entry name" value="P-loop containing nucleoside triphosphate hydrolases"/>
    <property type="match status" value="1"/>
</dbReference>
<dbReference type="GO" id="GO:0005524">
    <property type="term" value="F:ATP binding"/>
    <property type="evidence" value="ECO:0007669"/>
    <property type="project" value="UniProtKB-KW"/>
</dbReference>
<reference evidence="4" key="2">
    <citation type="submission" date="2015-01" db="EMBL/GenBank/DDBJ databases">
        <title>Evolutionary Origins and Diversification of the Mycorrhizal Mutualists.</title>
        <authorList>
            <consortium name="DOE Joint Genome Institute"/>
            <consortium name="Mycorrhizal Genomics Consortium"/>
            <person name="Kohler A."/>
            <person name="Kuo A."/>
            <person name="Nagy L.G."/>
            <person name="Floudas D."/>
            <person name="Copeland A."/>
            <person name="Barry K.W."/>
            <person name="Cichocki N."/>
            <person name="Veneault-Fourrey C."/>
            <person name="LaButti K."/>
            <person name="Lindquist E.A."/>
            <person name="Lipzen A."/>
            <person name="Lundell T."/>
            <person name="Morin E."/>
            <person name="Murat C."/>
            <person name="Riley R."/>
            <person name="Ohm R."/>
            <person name="Sun H."/>
            <person name="Tunlid A."/>
            <person name="Henrissat B."/>
            <person name="Grigoriev I.V."/>
            <person name="Hibbett D.S."/>
            <person name="Martin F."/>
        </authorList>
    </citation>
    <scope>NUCLEOTIDE SEQUENCE [LARGE SCALE GENOMIC DNA]</scope>
    <source>
        <strain evidence="4">Marx 270</strain>
    </source>
</reference>
<dbReference type="PANTHER" id="PTHR47642">
    <property type="entry name" value="ATP-DEPENDENT DNA HELICASE"/>
    <property type="match status" value="1"/>
</dbReference>
<keyword evidence="1" id="KW-0234">DNA repair</keyword>
<proteinExistence type="inferred from homology"/>
<evidence type="ECO:0000313" key="4">
    <source>
        <dbReference type="Proteomes" id="UP000054217"/>
    </source>
</evidence>
<keyword evidence="1" id="KW-0378">Hydrolase</keyword>
<dbReference type="InterPro" id="IPR051055">
    <property type="entry name" value="PIF1_helicase"/>
</dbReference>
<protein>
    <recommendedName>
        <fullName evidence="1">ATP-dependent DNA helicase</fullName>
        <ecNumber evidence="1">5.6.2.3</ecNumber>
    </recommendedName>
</protein>
<dbReference type="EMBL" id="KN832193">
    <property type="protein sequence ID" value="KIN93240.1"/>
    <property type="molecule type" value="Genomic_DNA"/>
</dbReference>
<dbReference type="GO" id="GO:0000723">
    <property type="term" value="P:telomere maintenance"/>
    <property type="evidence" value="ECO:0007669"/>
    <property type="project" value="InterPro"/>
</dbReference>
<dbReference type="OrthoDB" id="2986975at2759"/>
<dbReference type="EC" id="5.6.2.3" evidence="1"/>
<dbReference type="InterPro" id="IPR010285">
    <property type="entry name" value="DNA_helicase_pif1-like_DEAD"/>
</dbReference>
<comment type="catalytic activity">
    <reaction evidence="1">
        <text>ATP + H2O = ADP + phosphate + H(+)</text>
        <dbReference type="Rhea" id="RHEA:13065"/>
        <dbReference type="ChEBI" id="CHEBI:15377"/>
        <dbReference type="ChEBI" id="CHEBI:15378"/>
        <dbReference type="ChEBI" id="CHEBI:30616"/>
        <dbReference type="ChEBI" id="CHEBI:43474"/>
        <dbReference type="ChEBI" id="CHEBI:456216"/>
        <dbReference type="EC" id="5.6.2.3"/>
    </reaction>
</comment>
<comment type="similarity">
    <text evidence="1">Belongs to the helicase family.</text>
</comment>
<dbReference type="Gene3D" id="3.40.50.300">
    <property type="entry name" value="P-loop containing nucleotide triphosphate hydrolases"/>
    <property type="match status" value="1"/>
</dbReference>
<dbReference type="GO" id="GO:0006310">
    <property type="term" value="P:DNA recombination"/>
    <property type="evidence" value="ECO:0007669"/>
    <property type="project" value="UniProtKB-KW"/>
</dbReference>
<keyword evidence="1" id="KW-0547">Nucleotide-binding</keyword>
<dbReference type="GO" id="GO:0043139">
    <property type="term" value="F:5'-3' DNA helicase activity"/>
    <property type="evidence" value="ECO:0007669"/>
    <property type="project" value="UniProtKB-EC"/>
</dbReference>
<reference evidence="3 4" key="1">
    <citation type="submission" date="2014-04" db="EMBL/GenBank/DDBJ databases">
        <authorList>
            <consortium name="DOE Joint Genome Institute"/>
            <person name="Kuo A."/>
            <person name="Kohler A."/>
            <person name="Costa M.D."/>
            <person name="Nagy L.G."/>
            <person name="Floudas D."/>
            <person name="Copeland A."/>
            <person name="Barry K.W."/>
            <person name="Cichocki N."/>
            <person name="Veneault-Fourrey C."/>
            <person name="LaButti K."/>
            <person name="Lindquist E.A."/>
            <person name="Lipzen A."/>
            <person name="Lundell T."/>
            <person name="Morin E."/>
            <person name="Murat C."/>
            <person name="Sun H."/>
            <person name="Tunlid A."/>
            <person name="Henrissat B."/>
            <person name="Grigoriev I.V."/>
            <person name="Hibbett D.S."/>
            <person name="Martin F."/>
            <person name="Nordberg H.P."/>
            <person name="Cantor M.N."/>
            <person name="Hua S.X."/>
        </authorList>
    </citation>
    <scope>NUCLEOTIDE SEQUENCE [LARGE SCALE GENOMIC DNA]</scope>
    <source>
        <strain evidence="3 4">Marx 270</strain>
    </source>
</reference>
<dbReference type="InParanoid" id="A0A0C3NBG9"/>